<reference evidence="1" key="1">
    <citation type="journal article" date="2014" name="Front. Microbiol.">
        <title>High frequency of phylogenetically diverse reductive dehalogenase-homologous genes in deep subseafloor sedimentary metagenomes.</title>
        <authorList>
            <person name="Kawai M."/>
            <person name="Futagami T."/>
            <person name="Toyoda A."/>
            <person name="Takaki Y."/>
            <person name="Nishi S."/>
            <person name="Hori S."/>
            <person name="Arai W."/>
            <person name="Tsubouchi T."/>
            <person name="Morono Y."/>
            <person name="Uchiyama I."/>
            <person name="Ito T."/>
            <person name="Fujiyama A."/>
            <person name="Inagaki F."/>
            <person name="Takami H."/>
        </authorList>
    </citation>
    <scope>NUCLEOTIDE SEQUENCE</scope>
    <source>
        <strain evidence="1">Expedition CK06-06</strain>
    </source>
</reference>
<accession>X0VWK0</accession>
<sequence length="75" mass="8803">MKVFTKTIAIMKPAFVFTLLLIQSTLWAQDLEMPWRDFLSVDARLVAANKLERGWLGQQHKLSEEIRNLQQSQSW</sequence>
<protein>
    <submittedName>
        <fullName evidence="1">Uncharacterized protein</fullName>
    </submittedName>
</protein>
<organism evidence="1">
    <name type="scientific">marine sediment metagenome</name>
    <dbReference type="NCBI Taxonomy" id="412755"/>
    <lineage>
        <taxon>unclassified sequences</taxon>
        <taxon>metagenomes</taxon>
        <taxon>ecological metagenomes</taxon>
    </lineage>
</organism>
<evidence type="ECO:0000313" key="1">
    <source>
        <dbReference type="EMBL" id="GAG22809.1"/>
    </source>
</evidence>
<proteinExistence type="predicted"/>
<gene>
    <name evidence="1" type="ORF">S01H1_51397</name>
</gene>
<comment type="caution">
    <text evidence="1">The sequence shown here is derived from an EMBL/GenBank/DDBJ whole genome shotgun (WGS) entry which is preliminary data.</text>
</comment>
<feature type="non-terminal residue" evidence="1">
    <location>
        <position position="75"/>
    </location>
</feature>
<dbReference type="AlphaFoldDB" id="X0VWK0"/>
<dbReference type="EMBL" id="BARS01033164">
    <property type="protein sequence ID" value="GAG22809.1"/>
    <property type="molecule type" value="Genomic_DNA"/>
</dbReference>
<name>X0VWK0_9ZZZZ</name>